<sequence length="93" mass="10403">MKTYSEFLSESILNEATDTFATKLGAALVEAESLLARISELASKIDTRKFERTSDIVKLEALLRMCDKPEEIAKNGSLMKQRLEKYISGASEK</sequence>
<reference evidence="1" key="1">
    <citation type="submission" date="2015-07" db="EMBL/GenBank/DDBJ databases">
        <title>Isolation and characterization of a novel lytic T4-like coliphage vB_EcoM_JS09 infecting APEC.</title>
        <authorList>
            <person name="Zhou Y."/>
            <person name="Bao H.D."/>
            <person name="Zhang H."/>
            <person name="Wang R."/>
        </authorList>
    </citation>
    <scope>NUCLEOTIDE SEQUENCE</scope>
</reference>
<accession>A0A060BH04</accession>
<dbReference type="OrthoDB" id="20228at10239"/>
<dbReference type="GeneID" id="19524780"/>
<dbReference type="Proteomes" id="UP000019733">
    <property type="component" value="Segment"/>
</dbReference>
<name>A0A060BH04_9CAUD</name>
<keyword evidence="2" id="KW-1185">Reference proteome</keyword>
<dbReference type="KEGG" id="vg:19524780"/>
<organism evidence="1 2">
    <name type="scientific">Escherichia phage vB_EcoM_JS09</name>
    <dbReference type="NCBI Taxonomy" id="1430444"/>
    <lineage>
        <taxon>Viruses</taxon>
        <taxon>Duplodnaviria</taxon>
        <taxon>Heunggongvirae</taxon>
        <taxon>Uroviricota</taxon>
        <taxon>Caudoviricetes</taxon>
        <taxon>Pantevenvirales</taxon>
        <taxon>Straboviridae</taxon>
        <taxon>Tevenvirinae</taxon>
        <taxon>Mosigvirus</taxon>
        <taxon>Mosigvirus JS09</taxon>
    </lineage>
</organism>
<evidence type="ECO:0000313" key="2">
    <source>
        <dbReference type="Proteomes" id="UP000019733"/>
    </source>
</evidence>
<dbReference type="EMBL" id="KF582788">
    <property type="protein sequence ID" value="AIA80022.1"/>
    <property type="molecule type" value="Genomic_DNA"/>
</dbReference>
<evidence type="ECO:0000313" key="1">
    <source>
        <dbReference type="EMBL" id="AIA80022.1"/>
    </source>
</evidence>
<protein>
    <recommendedName>
        <fullName evidence="3">Internal head protein</fullName>
    </recommendedName>
</protein>
<proteinExistence type="predicted"/>
<dbReference type="RefSeq" id="YP_009037378.1">
    <property type="nucleotide sequence ID" value="NC_024124.2"/>
</dbReference>
<evidence type="ECO:0008006" key="3">
    <source>
        <dbReference type="Google" id="ProtNLM"/>
    </source>
</evidence>
<gene>
    <name evidence="1" type="ORF">JS09_055</name>
</gene>